<keyword evidence="5" id="KW-0809">Transit peptide</keyword>
<dbReference type="Proteomes" id="UP000244722">
    <property type="component" value="Unassembled WGS sequence"/>
</dbReference>
<name>A0A2T7A0F9_TUBBO</name>
<evidence type="ECO:0000256" key="4">
    <source>
        <dbReference type="ARBA" id="ARBA00022763"/>
    </source>
</evidence>
<keyword evidence="7" id="KW-0496">Mitochondrion</keyword>
<keyword evidence="8" id="KW-0234">DNA repair</keyword>
<dbReference type="InterPro" id="IPR009446">
    <property type="entry name" value="Mgm101"/>
</dbReference>
<dbReference type="STRING" id="42251.A0A2T7A0F9"/>
<dbReference type="PANTHER" id="PTHR31404:SF0">
    <property type="entry name" value="MITOCHONDRIAL GENOME MAINTENANCE PROTEIN MGM101"/>
    <property type="match status" value="1"/>
</dbReference>
<dbReference type="EMBL" id="NESQ01000048">
    <property type="protein sequence ID" value="PUU81229.1"/>
    <property type="molecule type" value="Genomic_DNA"/>
</dbReference>
<evidence type="ECO:0000256" key="7">
    <source>
        <dbReference type="ARBA" id="ARBA00023128"/>
    </source>
</evidence>
<dbReference type="GO" id="GO:0036297">
    <property type="term" value="P:interstrand cross-link repair"/>
    <property type="evidence" value="ECO:0007669"/>
    <property type="project" value="TreeGrafter"/>
</dbReference>
<comment type="subcellular location">
    <subcellularLocation>
        <location evidence="1">Mitochondrion matrix</location>
        <location evidence="1">Mitochondrion nucleoid</location>
    </subcellularLocation>
</comment>
<comment type="similarity">
    <text evidence="2">Belongs to the MGM101 family.</text>
</comment>
<dbReference type="AlphaFoldDB" id="A0A2T7A0F9"/>
<keyword evidence="4" id="KW-0227">DNA damage</keyword>
<dbReference type="OrthoDB" id="17164at2759"/>
<evidence type="ECO:0000256" key="9">
    <source>
        <dbReference type="ARBA" id="ARBA00023271"/>
    </source>
</evidence>
<evidence type="ECO:0000256" key="1">
    <source>
        <dbReference type="ARBA" id="ARBA00004436"/>
    </source>
</evidence>
<keyword evidence="6" id="KW-0238">DNA-binding</keyword>
<feature type="region of interest" description="Disordered" evidence="10">
    <location>
        <begin position="40"/>
        <end position="68"/>
    </location>
</feature>
<dbReference type="Pfam" id="PF06420">
    <property type="entry name" value="Mgm101p"/>
    <property type="match status" value="1"/>
</dbReference>
<evidence type="ECO:0000256" key="3">
    <source>
        <dbReference type="ARBA" id="ARBA00013628"/>
    </source>
</evidence>
<dbReference type="GO" id="GO:0000262">
    <property type="term" value="C:mitochondrial chromosome"/>
    <property type="evidence" value="ECO:0007669"/>
    <property type="project" value="InterPro"/>
</dbReference>
<proteinExistence type="inferred from homology"/>
<comment type="caution">
    <text evidence="11">The sequence shown here is derived from an EMBL/GenBank/DDBJ whole genome shotgun (WGS) entry which is preliminary data.</text>
</comment>
<keyword evidence="12" id="KW-1185">Reference proteome</keyword>
<dbReference type="GO" id="GO:0003697">
    <property type="term" value="F:single-stranded DNA binding"/>
    <property type="evidence" value="ECO:0007669"/>
    <property type="project" value="InterPro"/>
</dbReference>
<evidence type="ECO:0000313" key="11">
    <source>
        <dbReference type="EMBL" id="PUU81229.1"/>
    </source>
</evidence>
<evidence type="ECO:0000256" key="10">
    <source>
        <dbReference type="SAM" id="MobiDB-lite"/>
    </source>
</evidence>
<evidence type="ECO:0000256" key="2">
    <source>
        <dbReference type="ARBA" id="ARBA00007053"/>
    </source>
</evidence>
<evidence type="ECO:0000256" key="8">
    <source>
        <dbReference type="ARBA" id="ARBA00023204"/>
    </source>
</evidence>
<sequence length="259" mass="28717">MFSVSRRVLGGRLALKSSAKLISPPTSSALAVRYQTINARPEPMGTRPQNTSIMGTKPQNTSISKSGFNDAPETLIDAGTEKVDWARSFHGLSTEPFSKEAADILLAPVDPEDVEIKPDGIIYLPEIKYRRILNKAFGPGGWGLAPRGETIVTEKTVTREYALVCNGRLVSVARGEQDYFDPNGIPTATEGCKSNALMRTCKDLGIVSELWDPRFIRNYKKKYCEEKFVEHVVSKKKVKRWIKKGDTIDYPFKVASFGG</sequence>
<protein>
    <recommendedName>
        <fullName evidence="3">Mitochondrial genome maintenance protein MGM101</fullName>
    </recommendedName>
</protein>
<gene>
    <name evidence="11" type="ORF">B9Z19DRAFT_1077617</name>
</gene>
<keyword evidence="9" id="KW-1135">Mitochondrion nucleoid</keyword>
<evidence type="ECO:0000256" key="5">
    <source>
        <dbReference type="ARBA" id="ARBA00022946"/>
    </source>
</evidence>
<accession>A0A2T7A0F9</accession>
<dbReference type="GO" id="GO:0000725">
    <property type="term" value="P:recombinational repair"/>
    <property type="evidence" value="ECO:0007669"/>
    <property type="project" value="TreeGrafter"/>
</dbReference>
<organism evidence="11 12">
    <name type="scientific">Tuber borchii</name>
    <name type="common">White truffle</name>
    <dbReference type="NCBI Taxonomy" id="42251"/>
    <lineage>
        <taxon>Eukaryota</taxon>
        <taxon>Fungi</taxon>
        <taxon>Dikarya</taxon>
        <taxon>Ascomycota</taxon>
        <taxon>Pezizomycotina</taxon>
        <taxon>Pezizomycetes</taxon>
        <taxon>Pezizales</taxon>
        <taxon>Tuberaceae</taxon>
        <taxon>Tuber</taxon>
    </lineage>
</organism>
<reference evidence="11 12" key="1">
    <citation type="submission" date="2017-04" db="EMBL/GenBank/DDBJ databases">
        <title>Draft genome sequence of Tuber borchii Vittad., a whitish edible truffle.</title>
        <authorList>
            <consortium name="DOE Joint Genome Institute"/>
            <person name="Murat C."/>
            <person name="Kuo A."/>
            <person name="Barry K.W."/>
            <person name="Clum A."/>
            <person name="Dockter R.B."/>
            <person name="Fauchery L."/>
            <person name="Iotti M."/>
            <person name="Kohler A."/>
            <person name="Labutti K."/>
            <person name="Lindquist E.A."/>
            <person name="Lipzen A."/>
            <person name="Ohm R.A."/>
            <person name="Wang M."/>
            <person name="Grigoriev I.V."/>
            <person name="Zambonelli A."/>
            <person name="Martin F.M."/>
        </authorList>
    </citation>
    <scope>NUCLEOTIDE SEQUENCE [LARGE SCALE GENOMIC DNA]</scope>
    <source>
        <strain evidence="11 12">Tbo3840</strain>
    </source>
</reference>
<evidence type="ECO:0000313" key="12">
    <source>
        <dbReference type="Proteomes" id="UP000244722"/>
    </source>
</evidence>
<dbReference type="PANTHER" id="PTHR31404">
    <property type="entry name" value="MITOCHONDRIAL GENOME MAINTENANCE PROTEIN MGM101"/>
    <property type="match status" value="1"/>
</dbReference>
<evidence type="ECO:0000256" key="6">
    <source>
        <dbReference type="ARBA" id="ARBA00023125"/>
    </source>
</evidence>
<feature type="compositionally biased region" description="Polar residues" evidence="10">
    <location>
        <begin position="47"/>
        <end position="67"/>
    </location>
</feature>